<dbReference type="GO" id="GO:0005829">
    <property type="term" value="C:cytosol"/>
    <property type="evidence" value="ECO:0007669"/>
    <property type="project" value="TreeGrafter"/>
</dbReference>
<comment type="pathway">
    <text evidence="3">Purine metabolism; purine nucleoside salvage.</text>
</comment>
<evidence type="ECO:0000313" key="5">
    <source>
        <dbReference type="EMBL" id="TCS42636.1"/>
    </source>
</evidence>
<evidence type="ECO:0000256" key="2">
    <source>
        <dbReference type="ARBA" id="ARBA00022679"/>
    </source>
</evidence>
<comment type="caution">
    <text evidence="3">Lacks conserved residue(s) required for the propagation of feature annotation.</text>
</comment>
<dbReference type="Pfam" id="PF01048">
    <property type="entry name" value="PNP_UDP_1"/>
    <property type="match status" value="1"/>
</dbReference>
<dbReference type="GO" id="GO:0017061">
    <property type="term" value="F:S-methyl-5-thioadenosine phosphorylase activity"/>
    <property type="evidence" value="ECO:0007669"/>
    <property type="project" value="InterPro"/>
</dbReference>
<feature type="binding site" evidence="3">
    <location>
        <begin position="210"/>
        <end position="212"/>
    </location>
    <ligand>
        <name>substrate</name>
    </ligand>
</feature>
<dbReference type="Gene3D" id="3.40.50.1580">
    <property type="entry name" value="Nucleoside phosphorylase domain"/>
    <property type="match status" value="1"/>
</dbReference>
<dbReference type="InterPro" id="IPR010044">
    <property type="entry name" value="MTAP"/>
</dbReference>
<dbReference type="PANTHER" id="PTHR42679">
    <property type="entry name" value="S-METHYL-5'-THIOADENOSINE PHOSPHORYLASE"/>
    <property type="match status" value="1"/>
</dbReference>
<dbReference type="InterPro" id="IPR000845">
    <property type="entry name" value="Nucleoside_phosphorylase_d"/>
</dbReference>
<dbReference type="PROSITE" id="PS01240">
    <property type="entry name" value="PNP_MTAP_2"/>
    <property type="match status" value="1"/>
</dbReference>
<comment type="function">
    <text evidence="3">Purine nucleoside phosphorylase which is highly specific for 6-oxopurine nucleosides. Cleaves guanosine or inosine to respective bases and sugar-1-phosphate molecules. Involved in purine salvage.</text>
</comment>
<organism evidence="5 6">
    <name type="scientific">Reinekea marinisedimentorum</name>
    <dbReference type="NCBI Taxonomy" id="230495"/>
    <lineage>
        <taxon>Bacteria</taxon>
        <taxon>Pseudomonadati</taxon>
        <taxon>Pseudomonadota</taxon>
        <taxon>Gammaproteobacteria</taxon>
        <taxon>Oceanospirillales</taxon>
        <taxon>Saccharospirillaceae</taxon>
        <taxon>Reinekea</taxon>
    </lineage>
</organism>
<name>A0A4V2UK38_9GAMM</name>
<feature type="binding site" evidence="3">
    <location>
        <position position="186"/>
    </location>
    <ligand>
        <name>substrate</name>
    </ligand>
</feature>
<dbReference type="HAMAP" id="MF_01963">
    <property type="entry name" value="MTAP"/>
    <property type="match status" value="1"/>
</dbReference>
<dbReference type="RefSeq" id="WP_132700548.1">
    <property type="nucleotide sequence ID" value="NZ_SLZR01000003.1"/>
</dbReference>
<dbReference type="CDD" id="cd09010">
    <property type="entry name" value="MTAP_SsMTAPII_like_MTIP"/>
    <property type="match status" value="1"/>
</dbReference>
<keyword evidence="3" id="KW-0660">Purine salvage</keyword>
<dbReference type="OrthoDB" id="1523230at2"/>
<dbReference type="EMBL" id="SLZR01000003">
    <property type="protein sequence ID" value="TCS42636.1"/>
    <property type="molecule type" value="Genomic_DNA"/>
</dbReference>
<evidence type="ECO:0000256" key="3">
    <source>
        <dbReference type="HAMAP-Rule" id="MF_01963"/>
    </source>
</evidence>
<dbReference type="SUPFAM" id="SSF53167">
    <property type="entry name" value="Purine and uridine phosphorylases"/>
    <property type="match status" value="1"/>
</dbReference>
<evidence type="ECO:0000259" key="4">
    <source>
        <dbReference type="Pfam" id="PF01048"/>
    </source>
</evidence>
<dbReference type="GO" id="GO:0019509">
    <property type="term" value="P:L-methionine salvage from methylthioadenosine"/>
    <property type="evidence" value="ECO:0007669"/>
    <property type="project" value="TreeGrafter"/>
</dbReference>
<gene>
    <name evidence="5" type="ORF">BCF53_103303</name>
</gene>
<dbReference type="Proteomes" id="UP000295793">
    <property type="component" value="Unassembled WGS sequence"/>
</dbReference>
<evidence type="ECO:0000313" key="6">
    <source>
        <dbReference type="Proteomes" id="UP000295793"/>
    </source>
</evidence>
<feature type="domain" description="Nucleoside phosphorylase" evidence="4">
    <location>
        <begin position="5"/>
        <end position="243"/>
    </location>
</feature>
<feature type="binding site" evidence="3">
    <location>
        <position position="11"/>
    </location>
    <ligand>
        <name>phosphate</name>
        <dbReference type="ChEBI" id="CHEBI:43474"/>
    </ligand>
</feature>
<dbReference type="PANTHER" id="PTHR42679:SF2">
    <property type="entry name" value="S-METHYL-5'-THIOADENOSINE PHOSPHORYLASE"/>
    <property type="match status" value="1"/>
</dbReference>
<dbReference type="InterPro" id="IPR035994">
    <property type="entry name" value="Nucleoside_phosphorylase_sf"/>
</dbReference>
<comment type="caution">
    <text evidence="5">The sequence shown here is derived from an EMBL/GenBank/DDBJ whole genome shotgun (WGS) entry which is preliminary data.</text>
</comment>
<protein>
    <recommendedName>
        <fullName evidence="3">Probable 6-oxopurine nucleoside phosphorylase</fullName>
        <ecNumber evidence="3">2.4.2.1</ecNumber>
    </recommendedName>
    <alternativeName>
        <fullName evidence="3">Purine nucleoside phosphorylase</fullName>
        <shortName evidence="3">PNP</shortName>
    </alternativeName>
</protein>
<comment type="subunit">
    <text evidence="3">Homohexamer. Dimer of a homotrimer.</text>
</comment>
<keyword evidence="2 3" id="KW-0808">Transferase</keyword>
<keyword evidence="1 3" id="KW-0328">Glycosyltransferase</keyword>
<dbReference type="UniPathway" id="UPA00606"/>
<feature type="site" description="Important for substrate specificity" evidence="3">
    <location>
        <position position="168"/>
    </location>
</feature>
<feature type="binding site" evidence="3">
    <location>
        <begin position="53"/>
        <end position="54"/>
    </location>
    <ligand>
        <name>phosphate</name>
        <dbReference type="ChEBI" id="CHEBI:43474"/>
    </ligand>
</feature>
<dbReference type="GO" id="GO:0006166">
    <property type="term" value="P:purine ribonucleoside salvage"/>
    <property type="evidence" value="ECO:0007669"/>
    <property type="project" value="UniProtKB-UniRule"/>
</dbReference>
<feature type="site" description="Important for substrate specificity" evidence="3">
    <location>
        <position position="222"/>
    </location>
</feature>
<dbReference type="EC" id="2.4.2.1" evidence="3"/>
<dbReference type="NCBIfam" id="NF006599">
    <property type="entry name" value="PRK09136.1"/>
    <property type="match status" value="1"/>
</dbReference>
<reference evidence="5 6" key="1">
    <citation type="submission" date="2019-03" db="EMBL/GenBank/DDBJ databases">
        <title>Genomic Encyclopedia of Archaeal and Bacterial Type Strains, Phase II (KMG-II): from individual species to whole genera.</title>
        <authorList>
            <person name="Goeker M."/>
        </authorList>
    </citation>
    <scope>NUCLEOTIDE SEQUENCE [LARGE SCALE GENOMIC DNA]</scope>
    <source>
        <strain evidence="5 6">DSM 15388</strain>
    </source>
</reference>
<dbReference type="AlphaFoldDB" id="A0A4V2UK38"/>
<dbReference type="InterPro" id="IPR018099">
    <property type="entry name" value="Purine_phosphorylase-2_CS"/>
</dbReference>
<comment type="catalytic activity">
    <reaction evidence="3">
        <text>a purine D-ribonucleoside + phosphate = a purine nucleobase + alpha-D-ribose 1-phosphate</text>
        <dbReference type="Rhea" id="RHEA:19805"/>
        <dbReference type="ChEBI" id="CHEBI:26386"/>
        <dbReference type="ChEBI" id="CHEBI:43474"/>
        <dbReference type="ChEBI" id="CHEBI:57720"/>
        <dbReference type="ChEBI" id="CHEBI:142355"/>
        <dbReference type="EC" id="2.4.2.1"/>
    </reaction>
</comment>
<comment type="similarity">
    <text evidence="3">Belongs to the PNP/MTAP phosphorylase family. MTAP subfamily.</text>
</comment>
<keyword evidence="6" id="KW-1185">Reference proteome</keyword>
<evidence type="ECO:0000256" key="1">
    <source>
        <dbReference type="ARBA" id="ARBA00022676"/>
    </source>
</evidence>
<comment type="miscellaneous">
    <text evidence="3">Although this enzyme belongs to the family of MTA phosphorylases based on sequence homology, it has been shown that conserved amino acid substitutions in the substrate binding pocket convert the substrate specificity of this enzyme from 6-aminopurines to 6-oxopurines.</text>
</comment>
<accession>A0A4V2UK38</accession>
<proteinExistence type="inferred from homology"/>
<feature type="binding site" evidence="3">
    <location>
        <position position="187"/>
    </location>
    <ligand>
        <name>phosphate</name>
        <dbReference type="ChEBI" id="CHEBI:43474"/>
    </ligand>
</feature>
<sequence>MTASLAIIGGTGLTELAGLSVCNLHETETPFGKTSSPVLEGEIDGVRLFFLPRHGHPHKVPPHLINYRANIWALKNSGVTDILAVNAVGGITPEMVPGALVLPDQLIDYTYGREHTFFDGSFAPLHHIDFSQPYSAALAERVLSAANAVQERLITGGTYGATQGPRLETAAEISRMERDGCDIVGMTGMPEAALACEMDMRYVSLSLVVNWAAGKTEDELTLEMMQVQLNIGMSRIRAIIARLACDSAQ</sequence>